<keyword evidence="2" id="KW-0349">Heme</keyword>
<evidence type="ECO:0000313" key="8">
    <source>
        <dbReference type="Proteomes" id="UP000669179"/>
    </source>
</evidence>
<dbReference type="EMBL" id="JAGEOJ010000008">
    <property type="protein sequence ID" value="MBO2449718.1"/>
    <property type="molecule type" value="Genomic_DNA"/>
</dbReference>
<dbReference type="Pfam" id="PF00067">
    <property type="entry name" value="p450"/>
    <property type="match status" value="1"/>
</dbReference>
<accession>A0A939PGL8</accession>
<dbReference type="Gene3D" id="1.10.630.10">
    <property type="entry name" value="Cytochrome P450"/>
    <property type="match status" value="1"/>
</dbReference>
<evidence type="ECO:0000256" key="2">
    <source>
        <dbReference type="ARBA" id="ARBA00022617"/>
    </source>
</evidence>
<dbReference type="PANTHER" id="PTHR46696:SF1">
    <property type="entry name" value="CYTOCHROME P450 YJIB-RELATED"/>
    <property type="match status" value="1"/>
</dbReference>
<keyword evidence="6" id="KW-0503">Monooxygenase</keyword>
<dbReference type="Proteomes" id="UP000669179">
    <property type="component" value="Unassembled WGS sequence"/>
</dbReference>
<dbReference type="GO" id="GO:0004497">
    <property type="term" value="F:monooxygenase activity"/>
    <property type="evidence" value="ECO:0007669"/>
    <property type="project" value="UniProtKB-KW"/>
</dbReference>
<gene>
    <name evidence="7" type="ORF">J4573_21630</name>
</gene>
<dbReference type="PANTHER" id="PTHR46696">
    <property type="entry name" value="P450, PUTATIVE (EUROFUNG)-RELATED"/>
    <property type="match status" value="1"/>
</dbReference>
<dbReference type="InterPro" id="IPR002397">
    <property type="entry name" value="Cyt_P450_B"/>
</dbReference>
<comment type="caution">
    <text evidence="7">The sequence shown here is derived from an EMBL/GenBank/DDBJ whole genome shotgun (WGS) entry which is preliminary data.</text>
</comment>
<keyword evidence="3" id="KW-0479">Metal-binding</keyword>
<dbReference type="CDD" id="cd20625">
    <property type="entry name" value="CYP164-like"/>
    <property type="match status" value="1"/>
</dbReference>
<comment type="similarity">
    <text evidence="1">Belongs to the cytochrome P450 family.</text>
</comment>
<evidence type="ECO:0000256" key="5">
    <source>
        <dbReference type="ARBA" id="ARBA00023004"/>
    </source>
</evidence>
<dbReference type="InterPro" id="IPR036396">
    <property type="entry name" value="Cyt_P450_sf"/>
</dbReference>
<dbReference type="GO" id="GO:0020037">
    <property type="term" value="F:heme binding"/>
    <property type="evidence" value="ECO:0007669"/>
    <property type="project" value="InterPro"/>
</dbReference>
<dbReference type="GO" id="GO:0016705">
    <property type="term" value="F:oxidoreductase activity, acting on paired donors, with incorporation or reduction of molecular oxygen"/>
    <property type="evidence" value="ECO:0007669"/>
    <property type="project" value="InterPro"/>
</dbReference>
<name>A0A939PGL8_9ACTN</name>
<keyword evidence="8" id="KW-1185">Reference proteome</keyword>
<evidence type="ECO:0000256" key="1">
    <source>
        <dbReference type="ARBA" id="ARBA00010617"/>
    </source>
</evidence>
<evidence type="ECO:0000256" key="4">
    <source>
        <dbReference type="ARBA" id="ARBA00023002"/>
    </source>
</evidence>
<dbReference type="FunFam" id="1.10.630.10:FF:000018">
    <property type="entry name" value="Cytochrome P450 monooxygenase"/>
    <property type="match status" value="1"/>
</dbReference>
<keyword evidence="5" id="KW-0408">Iron</keyword>
<evidence type="ECO:0000313" key="7">
    <source>
        <dbReference type="EMBL" id="MBO2449718.1"/>
    </source>
</evidence>
<reference evidence="7" key="1">
    <citation type="submission" date="2021-03" db="EMBL/GenBank/DDBJ databases">
        <authorList>
            <person name="Kanchanasin P."/>
            <person name="Saeng-In P."/>
            <person name="Phongsopitanun W."/>
            <person name="Yuki M."/>
            <person name="Kudo T."/>
            <person name="Ohkuma M."/>
            <person name="Tanasupawat S."/>
        </authorList>
    </citation>
    <scope>NUCLEOTIDE SEQUENCE</scope>
    <source>
        <strain evidence="7">GKU 128</strain>
    </source>
</reference>
<sequence length="426" mass="46920">MSPSPPPAPGTTAARTDPDAERLLYQIMLDPLGDEPYEGYRHVREQAPALLTSDGTLALSRFDDCEHALRHRALGKDDQVFDPKISDTPLNRSVTLVELFSSSMLFANPPDHTRLRRLVSSAFNTRHVQDLRPAVTGRTGTLLEALAAEPGGDFITTVALPLPVNVISDLLGIPEADRMAFTPKVHALVAALAPTADQECVLSGERAGRDLIGYFSALLTDKRAHPADDMLSRLVASREDDALDDQEMISTAILLFIAGFETTTNLLGNGLNALLNDPGQFRRLREHPELIPLAIEELLRFDPPVQFTVRTVLEPVTLAGADLEPGRMVLPLFAAANHDPERFDHPERLDLGRDQGSHLAFASGLHFCLGAHLTRLEAEVFLHFLVTRYDIERSGEAARRPIYMLRGFERLPVTLTPRPQEPTQPA</sequence>
<keyword evidence="4" id="KW-0560">Oxidoreductase</keyword>
<dbReference type="PRINTS" id="PR00385">
    <property type="entry name" value="P450"/>
</dbReference>
<dbReference type="SUPFAM" id="SSF48264">
    <property type="entry name" value="Cytochrome P450"/>
    <property type="match status" value="1"/>
</dbReference>
<dbReference type="GO" id="GO:0005506">
    <property type="term" value="F:iron ion binding"/>
    <property type="evidence" value="ECO:0007669"/>
    <property type="project" value="InterPro"/>
</dbReference>
<protein>
    <submittedName>
        <fullName evidence="7">Cytochrome P450</fullName>
    </submittedName>
</protein>
<dbReference type="InterPro" id="IPR001128">
    <property type="entry name" value="Cyt_P450"/>
</dbReference>
<dbReference type="RefSeq" id="WP_208257590.1">
    <property type="nucleotide sequence ID" value="NZ_JAGEOJ010000008.1"/>
</dbReference>
<dbReference type="AlphaFoldDB" id="A0A939PGL8"/>
<proteinExistence type="inferred from homology"/>
<evidence type="ECO:0000256" key="3">
    <source>
        <dbReference type="ARBA" id="ARBA00022723"/>
    </source>
</evidence>
<evidence type="ECO:0000256" key="6">
    <source>
        <dbReference type="ARBA" id="ARBA00023033"/>
    </source>
</evidence>
<dbReference type="PRINTS" id="PR00359">
    <property type="entry name" value="BP450"/>
</dbReference>
<organism evidence="7 8">
    <name type="scientific">Actinomadura barringtoniae</name>
    <dbReference type="NCBI Taxonomy" id="1427535"/>
    <lineage>
        <taxon>Bacteria</taxon>
        <taxon>Bacillati</taxon>
        <taxon>Actinomycetota</taxon>
        <taxon>Actinomycetes</taxon>
        <taxon>Streptosporangiales</taxon>
        <taxon>Thermomonosporaceae</taxon>
        <taxon>Actinomadura</taxon>
    </lineage>
</organism>